<dbReference type="PROSITE" id="PS00815">
    <property type="entry name" value="AIPM_HOMOCIT_SYNTH_1"/>
    <property type="match status" value="1"/>
</dbReference>
<dbReference type="CDD" id="cd07940">
    <property type="entry name" value="DRE_TIM_IPMS"/>
    <property type="match status" value="1"/>
</dbReference>
<organism evidence="7">
    <name type="scientific">marine sediment metagenome</name>
    <dbReference type="NCBI Taxonomy" id="412755"/>
    <lineage>
        <taxon>unclassified sequences</taxon>
        <taxon>metagenomes</taxon>
        <taxon>ecological metagenomes</taxon>
    </lineage>
</organism>
<dbReference type="PROSITE" id="PS50991">
    <property type="entry name" value="PYR_CT"/>
    <property type="match status" value="1"/>
</dbReference>
<evidence type="ECO:0000256" key="1">
    <source>
        <dbReference type="ARBA" id="ARBA00004689"/>
    </source>
</evidence>
<dbReference type="FunFam" id="3.20.20.70:FF:000010">
    <property type="entry name" value="2-isopropylmalate synthase"/>
    <property type="match status" value="1"/>
</dbReference>
<evidence type="ECO:0000256" key="2">
    <source>
        <dbReference type="ARBA" id="ARBA00012973"/>
    </source>
</evidence>
<evidence type="ECO:0000313" key="7">
    <source>
        <dbReference type="EMBL" id="GAI04104.1"/>
    </source>
</evidence>
<dbReference type="Pfam" id="PF00682">
    <property type="entry name" value="HMGL-like"/>
    <property type="match status" value="1"/>
</dbReference>
<dbReference type="InterPro" id="IPR013785">
    <property type="entry name" value="Aldolase_TIM"/>
</dbReference>
<accession>X1MCM6</accession>
<sequence length="260" mass="28624">MERVIIFDTTLRDGEQAAGGTLNIQEKLEIAKQLEKLGVDVIEAGMPINGQSDFEAVRLIAKEVRTPTICALARALPADIDCAWEAIKEAEHPRIHVFLSASDIHLLHQLKKTREQILEMARDMVTRAKKYTDDIEFSPMDASRAEPEYIYQILEVVVGAGATTVNIPDTVGYAIPDEFGSLIEGIFKNVPNINQAIVSVHCHNDLGLAVANSLESLKRGARQVECTINGIGERAGNASLEEIVMAIKTRNDFFNLTTNI</sequence>
<dbReference type="AlphaFoldDB" id="X1MCM6"/>
<dbReference type="EC" id="2.3.3.13" evidence="2"/>
<evidence type="ECO:0000259" key="6">
    <source>
        <dbReference type="PROSITE" id="PS50991"/>
    </source>
</evidence>
<dbReference type="InterPro" id="IPR050073">
    <property type="entry name" value="2-IPM_HCS-like"/>
</dbReference>
<protein>
    <recommendedName>
        <fullName evidence="2">2-isopropylmalate synthase</fullName>
        <ecNumber evidence="2">2.3.3.13</ecNumber>
    </recommendedName>
</protein>
<dbReference type="GO" id="GO:0003852">
    <property type="term" value="F:2-isopropylmalate synthase activity"/>
    <property type="evidence" value="ECO:0007669"/>
    <property type="project" value="UniProtKB-EC"/>
</dbReference>
<comment type="caution">
    <text evidence="7">The sequence shown here is derived from an EMBL/GenBank/DDBJ whole genome shotgun (WGS) entry which is preliminary data.</text>
</comment>
<dbReference type="PANTHER" id="PTHR10277">
    <property type="entry name" value="HOMOCITRATE SYNTHASE-RELATED"/>
    <property type="match status" value="1"/>
</dbReference>
<dbReference type="EMBL" id="BARV01009789">
    <property type="protein sequence ID" value="GAI04104.1"/>
    <property type="molecule type" value="Genomic_DNA"/>
</dbReference>
<evidence type="ECO:0000256" key="3">
    <source>
        <dbReference type="ARBA" id="ARBA00022605"/>
    </source>
</evidence>
<feature type="non-terminal residue" evidence="7">
    <location>
        <position position="260"/>
    </location>
</feature>
<keyword evidence="4" id="KW-0808">Transferase</keyword>
<proteinExistence type="predicted"/>
<dbReference type="Gene3D" id="3.20.20.70">
    <property type="entry name" value="Aldolase class I"/>
    <property type="match status" value="1"/>
</dbReference>
<reference evidence="7" key="1">
    <citation type="journal article" date="2014" name="Front. Microbiol.">
        <title>High frequency of phylogenetically diverse reductive dehalogenase-homologous genes in deep subseafloor sedimentary metagenomes.</title>
        <authorList>
            <person name="Kawai M."/>
            <person name="Futagami T."/>
            <person name="Toyoda A."/>
            <person name="Takaki Y."/>
            <person name="Nishi S."/>
            <person name="Hori S."/>
            <person name="Arai W."/>
            <person name="Tsubouchi T."/>
            <person name="Morono Y."/>
            <person name="Uchiyama I."/>
            <person name="Ito T."/>
            <person name="Fujiyama A."/>
            <person name="Inagaki F."/>
            <person name="Takami H."/>
        </authorList>
    </citation>
    <scope>NUCLEOTIDE SEQUENCE</scope>
    <source>
        <strain evidence="7">Expedition CK06-06</strain>
    </source>
</reference>
<evidence type="ECO:0000256" key="5">
    <source>
        <dbReference type="ARBA" id="ARBA00023304"/>
    </source>
</evidence>
<dbReference type="PANTHER" id="PTHR10277:SF9">
    <property type="entry name" value="2-ISOPROPYLMALATE SYNTHASE 1, CHLOROPLASTIC-RELATED"/>
    <property type="match status" value="1"/>
</dbReference>
<dbReference type="SUPFAM" id="SSF51569">
    <property type="entry name" value="Aldolase"/>
    <property type="match status" value="1"/>
</dbReference>
<comment type="pathway">
    <text evidence="1">Amino-acid biosynthesis; L-leucine biosynthesis; L-leucine from 3-methyl-2-oxobutanoate: step 1/4.</text>
</comment>
<feature type="domain" description="Pyruvate carboxyltransferase" evidence="6">
    <location>
        <begin position="4"/>
        <end position="260"/>
    </location>
</feature>
<dbReference type="InterPro" id="IPR002034">
    <property type="entry name" value="AIPM/Hcit_synth_CS"/>
</dbReference>
<gene>
    <name evidence="7" type="ORF">S06H3_19175</name>
</gene>
<keyword evidence="5" id="KW-0100">Branched-chain amino acid biosynthesis</keyword>
<dbReference type="PROSITE" id="PS00816">
    <property type="entry name" value="AIPM_HOMOCIT_SYNTH_2"/>
    <property type="match status" value="1"/>
</dbReference>
<keyword evidence="3" id="KW-0028">Amino-acid biosynthesis</keyword>
<evidence type="ECO:0000256" key="4">
    <source>
        <dbReference type="ARBA" id="ARBA00022679"/>
    </source>
</evidence>
<dbReference type="GO" id="GO:0009098">
    <property type="term" value="P:L-leucine biosynthetic process"/>
    <property type="evidence" value="ECO:0007669"/>
    <property type="project" value="TreeGrafter"/>
</dbReference>
<dbReference type="InterPro" id="IPR000891">
    <property type="entry name" value="PYR_CT"/>
</dbReference>
<name>X1MCM6_9ZZZZ</name>